<dbReference type="EMBL" id="CAAALY010008971">
    <property type="protein sequence ID" value="VEL10426.1"/>
    <property type="molecule type" value="Genomic_DNA"/>
</dbReference>
<dbReference type="Proteomes" id="UP000784294">
    <property type="component" value="Unassembled WGS sequence"/>
</dbReference>
<dbReference type="InterPro" id="IPR026983">
    <property type="entry name" value="DHC"/>
</dbReference>
<dbReference type="AlphaFoldDB" id="A0A448WFE9"/>
<dbReference type="GO" id="GO:0051959">
    <property type="term" value="F:dynein light intermediate chain binding"/>
    <property type="evidence" value="ECO:0007669"/>
    <property type="project" value="InterPro"/>
</dbReference>
<dbReference type="InterPro" id="IPR004273">
    <property type="entry name" value="Dynein_heavy_D6_P-loop"/>
</dbReference>
<reference evidence="2" key="1">
    <citation type="submission" date="2018-11" db="EMBL/GenBank/DDBJ databases">
        <authorList>
            <consortium name="Pathogen Informatics"/>
        </authorList>
    </citation>
    <scope>NUCLEOTIDE SEQUENCE</scope>
</reference>
<dbReference type="PANTHER" id="PTHR22878">
    <property type="entry name" value="DYNEIN HEAVY CHAIN 6, AXONEMAL-LIKE-RELATED"/>
    <property type="match status" value="1"/>
</dbReference>
<name>A0A448WFE9_9PLAT</name>
<organism evidence="2 3">
    <name type="scientific">Protopolystoma xenopodis</name>
    <dbReference type="NCBI Taxonomy" id="117903"/>
    <lineage>
        <taxon>Eukaryota</taxon>
        <taxon>Metazoa</taxon>
        <taxon>Spiralia</taxon>
        <taxon>Lophotrochozoa</taxon>
        <taxon>Platyhelminthes</taxon>
        <taxon>Monogenea</taxon>
        <taxon>Polyopisthocotylea</taxon>
        <taxon>Polystomatidea</taxon>
        <taxon>Polystomatidae</taxon>
        <taxon>Protopolystoma</taxon>
    </lineage>
</organism>
<dbReference type="GO" id="GO:0007018">
    <property type="term" value="P:microtubule-based movement"/>
    <property type="evidence" value="ECO:0007669"/>
    <property type="project" value="InterPro"/>
</dbReference>
<gene>
    <name evidence="2" type="ORF">PXEA_LOCUS3866</name>
</gene>
<feature type="domain" description="Dynein heavy chain region D6 P-loop" evidence="1">
    <location>
        <begin position="111"/>
        <end position="197"/>
    </location>
</feature>
<keyword evidence="3" id="KW-1185">Reference proteome</keyword>
<dbReference type="PANTHER" id="PTHR22878:SF73">
    <property type="entry name" value="DYNEIN AXONEMAL HEAVY CHAIN 1"/>
    <property type="match status" value="1"/>
</dbReference>
<comment type="caution">
    <text evidence="2">The sequence shown here is derived from an EMBL/GenBank/DDBJ whole genome shotgun (WGS) entry which is preliminary data.</text>
</comment>
<evidence type="ECO:0000259" key="1">
    <source>
        <dbReference type="Pfam" id="PF03028"/>
    </source>
</evidence>
<sequence length="215" mass="24519">MWGDLLSLAALSTFSEMPESIVKDLSSFKNILSPGGIKYNLVFDSTEPHRINLPSPWQTQLDSFQRILFMRCIRSDKVTNAMQDFVAHHLGQRFIEPQTANLSVVFKESSPTTPLIFVLSPGTDPALELYKFADEMRFGGKKLSAISLGQGQGPRAEELMKIAMERGIWVFFQNCHLAPSWMPSLERLVEQIDRDKVKLHKPRFLRQLLVFLLHS</sequence>
<dbReference type="GO" id="GO:0045505">
    <property type="term" value="F:dynein intermediate chain binding"/>
    <property type="evidence" value="ECO:0007669"/>
    <property type="project" value="InterPro"/>
</dbReference>
<dbReference type="OrthoDB" id="6278762at2759"/>
<dbReference type="InterPro" id="IPR027417">
    <property type="entry name" value="P-loop_NTPase"/>
</dbReference>
<accession>A0A448WFE9</accession>
<protein>
    <recommendedName>
        <fullName evidence="1">Dynein heavy chain region D6 P-loop domain-containing protein</fullName>
    </recommendedName>
</protein>
<dbReference type="GO" id="GO:0030286">
    <property type="term" value="C:dynein complex"/>
    <property type="evidence" value="ECO:0007669"/>
    <property type="project" value="InterPro"/>
</dbReference>
<dbReference type="GO" id="GO:0008569">
    <property type="term" value="F:minus-end-directed microtubule motor activity"/>
    <property type="evidence" value="ECO:0007669"/>
    <property type="project" value="InterPro"/>
</dbReference>
<proteinExistence type="predicted"/>
<dbReference type="Pfam" id="PF03028">
    <property type="entry name" value="Dynein_heavy"/>
    <property type="match status" value="1"/>
</dbReference>
<evidence type="ECO:0000313" key="2">
    <source>
        <dbReference type="EMBL" id="VEL10426.1"/>
    </source>
</evidence>
<dbReference type="Gene3D" id="3.40.50.300">
    <property type="entry name" value="P-loop containing nucleotide triphosphate hydrolases"/>
    <property type="match status" value="1"/>
</dbReference>
<dbReference type="FunFam" id="3.40.50.300:FF:000320">
    <property type="entry name" value="Dynein, axonemal, heavy chain 5"/>
    <property type="match status" value="1"/>
</dbReference>
<evidence type="ECO:0000313" key="3">
    <source>
        <dbReference type="Proteomes" id="UP000784294"/>
    </source>
</evidence>